<name>A0A3S4KWA4_AVIVO</name>
<dbReference type="InterPro" id="IPR015424">
    <property type="entry name" value="PyrdxlP-dep_Trfase"/>
</dbReference>
<dbReference type="Proteomes" id="UP000268198">
    <property type="component" value="Chromosome"/>
</dbReference>
<evidence type="ECO:0000313" key="7">
    <source>
        <dbReference type="EMBL" id="VEB22605.1"/>
    </source>
</evidence>
<dbReference type="RefSeq" id="WP_126371232.1">
    <property type="nucleotide sequence ID" value="NZ_LR134167.1"/>
</dbReference>
<dbReference type="KEGG" id="avt:NCTC3438_00541"/>
<reference evidence="7 8" key="1">
    <citation type="submission" date="2018-12" db="EMBL/GenBank/DDBJ databases">
        <authorList>
            <consortium name="Pathogen Informatics"/>
        </authorList>
    </citation>
    <scope>NUCLEOTIDE SEQUENCE [LARGE SCALE GENOMIC DNA]</scope>
    <source>
        <strain evidence="7 8">NCTC3438</strain>
    </source>
</reference>
<accession>A0A3S4KWA4</accession>
<dbReference type="PANTHER" id="PTHR43525">
    <property type="entry name" value="PROTEIN MALY"/>
    <property type="match status" value="1"/>
</dbReference>
<dbReference type="EC" id="4.4.1.13" evidence="2"/>
<keyword evidence="3" id="KW-0663">Pyridoxal phosphate</keyword>
<dbReference type="GO" id="GO:0047804">
    <property type="term" value="F:cysteine-S-conjugate beta-lyase activity"/>
    <property type="evidence" value="ECO:0007669"/>
    <property type="project" value="UniProtKB-EC"/>
</dbReference>
<evidence type="ECO:0000256" key="5">
    <source>
        <dbReference type="ARBA" id="ARBA00037974"/>
    </source>
</evidence>
<dbReference type="CDD" id="cd00609">
    <property type="entry name" value="AAT_like"/>
    <property type="match status" value="1"/>
</dbReference>
<protein>
    <recommendedName>
        <fullName evidence="2">cysteine-S-conjugate beta-lyase</fullName>
        <ecNumber evidence="2">4.4.1.13</ecNumber>
    </recommendedName>
</protein>
<evidence type="ECO:0000256" key="1">
    <source>
        <dbReference type="ARBA" id="ARBA00001933"/>
    </source>
</evidence>
<evidence type="ECO:0000256" key="4">
    <source>
        <dbReference type="ARBA" id="ARBA00023239"/>
    </source>
</evidence>
<keyword evidence="8" id="KW-1185">Reference proteome</keyword>
<dbReference type="AlphaFoldDB" id="A0A3S4KWA4"/>
<evidence type="ECO:0000256" key="2">
    <source>
        <dbReference type="ARBA" id="ARBA00012224"/>
    </source>
</evidence>
<proteinExistence type="inferred from homology"/>
<dbReference type="OrthoDB" id="3224382at2"/>
<evidence type="ECO:0000259" key="6">
    <source>
        <dbReference type="Pfam" id="PF00155"/>
    </source>
</evidence>
<dbReference type="GO" id="GO:0030170">
    <property type="term" value="F:pyridoxal phosphate binding"/>
    <property type="evidence" value="ECO:0007669"/>
    <property type="project" value="InterPro"/>
</dbReference>
<dbReference type="Gene3D" id="3.90.1150.10">
    <property type="entry name" value="Aspartate Aminotransferase, domain 1"/>
    <property type="match status" value="1"/>
</dbReference>
<feature type="domain" description="Aminotransferase class I/classII large" evidence="6">
    <location>
        <begin position="41"/>
        <end position="378"/>
    </location>
</feature>
<comment type="cofactor">
    <cofactor evidence="1">
        <name>pyridoxal 5'-phosphate</name>
        <dbReference type="ChEBI" id="CHEBI:597326"/>
    </cofactor>
</comment>
<comment type="similarity">
    <text evidence="5">Belongs to the class-II pyridoxal-phosphate-dependent aminotransferase family. MalY/PatB cystathionine beta-lyase subfamily.</text>
</comment>
<evidence type="ECO:0000313" key="8">
    <source>
        <dbReference type="Proteomes" id="UP000268198"/>
    </source>
</evidence>
<dbReference type="Pfam" id="PF00155">
    <property type="entry name" value="Aminotran_1_2"/>
    <property type="match status" value="1"/>
</dbReference>
<dbReference type="InterPro" id="IPR015422">
    <property type="entry name" value="PyrdxlP-dep_Trfase_small"/>
</dbReference>
<dbReference type="PANTHER" id="PTHR43525:SF1">
    <property type="entry name" value="PROTEIN MALY"/>
    <property type="match status" value="1"/>
</dbReference>
<dbReference type="InterPro" id="IPR027619">
    <property type="entry name" value="C-S_lyase_PatB-like"/>
</dbReference>
<dbReference type="InterPro" id="IPR004839">
    <property type="entry name" value="Aminotransferase_I/II_large"/>
</dbReference>
<dbReference type="Gene3D" id="3.40.640.10">
    <property type="entry name" value="Type I PLP-dependent aspartate aminotransferase-like (Major domain)"/>
    <property type="match status" value="1"/>
</dbReference>
<evidence type="ECO:0000256" key="3">
    <source>
        <dbReference type="ARBA" id="ARBA00022898"/>
    </source>
</evidence>
<dbReference type="NCBIfam" id="TIGR04350">
    <property type="entry name" value="C_S_lyase_PatB"/>
    <property type="match status" value="1"/>
</dbReference>
<sequence>MDNLTFDTIIDRSATFSAKWQNQSVEYPDFISMSVADMDLSAPKELVEQLELFNRIGIYGYTLLPANYFDVVRQYLERHYHYVVSNDEIVFCPRIIQAVSIYIREFTQVGEKVCLFTPSYSPIANTVILNDRQILRCPLIYKDNQYAIDFSLLETCFKQAKTFILISPHNPTGRVWTTEELQKIAQLAEKYGVFIISDDVHADFTFSAPSHQMIAAMNDYVKEHSMICTSPAKTFNIPGLEISNILISNEKMREKFYRTLLQLGIHNPNYFAVPAIMAAYQHCDIWIEQLKNYIAENKQQAKAFFATEIPQLDVTTSEGTYLLWINYRKLALTEKQLKERLRNVAQVEMAWGTDFGIEGTGFFRMNVAMPRSLLQKALIQVKNALM</sequence>
<dbReference type="SUPFAM" id="SSF53383">
    <property type="entry name" value="PLP-dependent transferases"/>
    <property type="match status" value="1"/>
</dbReference>
<dbReference type="InterPro" id="IPR051798">
    <property type="entry name" value="Class-II_PLP-Dep_Aminotrans"/>
</dbReference>
<dbReference type="InterPro" id="IPR015421">
    <property type="entry name" value="PyrdxlP-dep_Trfase_major"/>
</dbReference>
<organism evidence="7 8">
    <name type="scientific">Avibacterium volantium</name>
    <name type="common">Pasteurella volantium</name>
    <dbReference type="NCBI Taxonomy" id="762"/>
    <lineage>
        <taxon>Bacteria</taxon>
        <taxon>Pseudomonadati</taxon>
        <taxon>Pseudomonadota</taxon>
        <taxon>Gammaproteobacteria</taxon>
        <taxon>Pasteurellales</taxon>
        <taxon>Pasteurellaceae</taxon>
        <taxon>Avibacterium</taxon>
    </lineage>
</organism>
<keyword evidence="4 7" id="KW-0456">Lyase</keyword>
<gene>
    <name evidence="7" type="primary">patB</name>
    <name evidence="7" type="ORF">NCTC3438_00541</name>
</gene>
<dbReference type="EMBL" id="LR134167">
    <property type="protein sequence ID" value="VEB22605.1"/>
    <property type="molecule type" value="Genomic_DNA"/>
</dbReference>